<name>A0ABM1F8A9_PRICU</name>
<dbReference type="InterPro" id="IPR000033">
    <property type="entry name" value="LDLR_classB_rpt"/>
</dbReference>
<dbReference type="Pfam" id="PF00058">
    <property type="entry name" value="Ldl_recept_b"/>
    <property type="match status" value="3"/>
</dbReference>
<organism evidence="2 3">
    <name type="scientific">Priapulus caudatus</name>
    <name type="common">Priapulid worm</name>
    <dbReference type="NCBI Taxonomy" id="37621"/>
    <lineage>
        <taxon>Eukaryota</taxon>
        <taxon>Metazoa</taxon>
        <taxon>Ecdysozoa</taxon>
        <taxon>Scalidophora</taxon>
        <taxon>Priapulida</taxon>
        <taxon>Priapulimorpha</taxon>
        <taxon>Priapulimorphida</taxon>
        <taxon>Priapulidae</taxon>
        <taxon>Priapulus</taxon>
    </lineage>
</organism>
<evidence type="ECO:0000313" key="3">
    <source>
        <dbReference type="RefSeq" id="XP_014680680.1"/>
    </source>
</evidence>
<evidence type="ECO:0000256" key="1">
    <source>
        <dbReference type="PROSITE-ProRule" id="PRU00461"/>
    </source>
</evidence>
<dbReference type="SMART" id="SM00135">
    <property type="entry name" value="LY"/>
    <property type="match status" value="4"/>
</dbReference>
<dbReference type="PANTHER" id="PTHR46513:SF13">
    <property type="entry name" value="EGF-LIKE DOMAIN-CONTAINING PROTEIN"/>
    <property type="match status" value="1"/>
</dbReference>
<proteinExistence type="predicted"/>
<evidence type="ECO:0000313" key="2">
    <source>
        <dbReference type="Proteomes" id="UP000695022"/>
    </source>
</evidence>
<dbReference type="Gene3D" id="2.10.25.10">
    <property type="entry name" value="Laminin"/>
    <property type="match status" value="1"/>
</dbReference>
<dbReference type="GeneID" id="106820688"/>
<gene>
    <name evidence="3" type="primary">LOC106820688</name>
</gene>
<dbReference type="PANTHER" id="PTHR46513">
    <property type="entry name" value="VITELLOGENIN RECEPTOR-LIKE PROTEIN-RELATED-RELATED"/>
    <property type="match status" value="1"/>
</dbReference>
<keyword evidence="2" id="KW-1185">Reference proteome</keyword>
<dbReference type="InterPro" id="IPR050778">
    <property type="entry name" value="Cueball_EGF_LRP_Nidogen"/>
</dbReference>
<feature type="repeat" description="LDL-receptor class B" evidence="1">
    <location>
        <begin position="122"/>
        <end position="166"/>
    </location>
</feature>
<reference evidence="3" key="1">
    <citation type="submission" date="2025-08" db="UniProtKB">
        <authorList>
            <consortium name="RefSeq"/>
        </authorList>
    </citation>
    <scope>IDENTIFICATION</scope>
</reference>
<protein>
    <submittedName>
        <fullName evidence="3">Nidogen-1-like</fullName>
    </submittedName>
</protein>
<dbReference type="RefSeq" id="XP_014680680.1">
    <property type="nucleotide sequence ID" value="XM_014825194.1"/>
</dbReference>
<dbReference type="InterPro" id="IPR011042">
    <property type="entry name" value="6-blade_b-propeller_TolB-like"/>
</dbReference>
<sequence>MSVMQIPYEPTEENRGRQATMVPGEIAVALDVDCQERYFYWTDQANGNIRRATYDGKDSRIIIAGLKSPEGIAIDWVSRNMYWTDAELDTIEVAKLDGTSRKVLVATELVNPRAIAVEPYKGRLFWSDWNRENPRIETSWMDGDYREDFVTGDLSLPNALTIDFNNEELCWGDAGTHRIECIGLEGSGRRIVYSIADYPFGLTNFGDSLYWTDWDSNELNKVNKLGGLATEMKPRPLGGNGRLYGIVAVKSTCPRATNACAQRNGGCDSLCLPTPHNGRTCACPDDNIGCQRFFFRK</sequence>
<dbReference type="PROSITE" id="PS51120">
    <property type="entry name" value="LDLRB"/>
    <property type="match status" value="3"/>
</dbReference>
<feature type="repeat" description="LDL-receptor class B" evidence="1">
    <location>
        <begin position="37"/>
        <end position="78"/>
    </location>
</feature>
<feature type="repeat" description="LDL-receptor class B" evidence="1">
    <location>
        <begin position="79"/>
        <end position="121"/>
    </location>
</feature>
<accession>A0ABM1F8A9</accession>
<dbReference type="SUPFAM" id="SSF63825">
    <property type="entry name" value="YWTD domain"/>
    <property type="match status" value="1"/>
</dbReference>
<dbReference type="Gene3D" id="2.120.10.30">
    <property type="entry name" value="TolB, C-terminal domain"/>
    <property type="match status" value="1"/>
</dbReference>
<dbReference type="Proteomes" id="UP000695022">
    <property type="component" value="Unplaced"/>
</dbReference>